<reference evidence="1" key="1">
    <citation type="submission" date="2022-07" db="EMBL/GenBank/DDBJ databases">
        <title>Phylogenomic reconstructions and comparative analyses of Kickxellomycotina fungi.</title>
        <authorList>
            <person name="Reynolds N.K."/>
            <person name="Stajich J.E."/>
            <person name="Barry K."/>
            <person name="Grigoriev I.V."/>
            <person name="Crous P."/>
            <person name="Smith M.E."/>
        </authorList>
    </citation>
    <scope>NUCLEOTIDE SEQUENCE</scope>
    <source>
        <strain evidence="1">Benny 63K</strain>
    </source>
</reference>
<evidence type="ECO:0000313" key="2">
    <source>
        <dbReference type="Proteomes" id="UP001150581"/>
    </source>
</evidence>
<evidence type="ECO:0000313" key="1">
    <source>
        <dbReference type="EMBL" id="KAJ1893177.1"/>
    </source>
</evidence>
<comment type="caution">
    <text evidence="1">The sequence shown here is derived from an EMBL/GenBank/DDBJ whole genome shotgun (WGS) entry which is preliminary data.</text>
</comment>
<dbReference type="EMBL" id="JANBPG010000873">
    <property type="protein sequence ID" value="KAJ1893177.1"/>
    <property type="molecule type" value="Genomic_DNA"/>
</dbReference>
<protein>
    <submittedName>
        <fullName evidence="1">Uncharacterized protein</fullName>
    </submittedName>
</protein>
<name>A0ACC1IHI6_9FUNG</name>
<organism evidence="1 2">
    <name type="scientific">Kickxella alabastrina</name>
    <dbReference type="NCBI Taxonomy" id="61397"/>
    <lineage>
        <taxon>Eukaryota</taxon>
        <taxon>Fungi</taxon>
        <taxon>Fungi incertae sedis</taxon>
        <taxon>Zoopagomycota</taxon>
        <taxon>Kickxellomycotina</taxon>
        <taxon>Kickxellomycetes</taxon>
        <taxon>Kickxellales</taxon>
        <taxon>Kickxellaceae</taxon>
        <taxon>Kickxella</taxon>
    </lineage>
</organism>
<sequence>MFRAILPRSANNAKSLLATKLQTRSLNAYLNKVILMGNVGADPQEITFSNGKKMATFSLATSRRYKDAEGNTLEHTSWHRIKVSGDNAERVMNYVKKSALVQVEGSIRYDTYTNKDGAEVHVTNINADSFNIVMFPKREEAAASRDEAE</sequence>
<proteinExistence type="predicted"/>
<keyword evidence="2" id="KW-1185">Reference proteome</keyword>
<dbReference type="Proteomes" id="UP001150581">
    <property type="component" value="Unassembled WGS sequence"/>
</dbReference>
<accession>A0ACC1IHI6</accession>
<gene>
    <name evidence="1" type="ORF">LPJ66_005914</name>
</gene>